<dbReference type="NCBIfam" id="NF038015">
    <property type="entry name" value="AztD"/>
    <property type="match status" value="1"/>
</dbReference>
<gene>
    <name evidence="3" type="ORF">NCTC10485_02425</name>
</gene>
<dbReference type="PROSITE" id="PS51257">
    <property type="entry name" value="PROKAR_LIPOPROTEIN"/>
    <property type="match status" value="1"/>
</dbReference>
<evidence type="ECO:0000313" key="4">
    <source>
        <dbReference type="Proteomes" id="UP000282551"/>
    </source>
</evidence>
<reference evidence="3 4" key="1">
    <citation type="submission" date="2018-12" db="EMBL/GenBank/DDBJ databases">
        <authorList>
            <consortium name="Pathogen Informatics"/>
        </authorList>
    </citation>
    <scope>NUCLEOTIDE SEQUENCE [LARGE SCALE GENOMIC DNA]</scope>
    <source>
        <strain evidence="3 4">NCTC10485</strain>
    </source>
</reference>
<feature type="chain" id="PRO_5038896202" evidence="2">
    <location>
        <begin position="22"/>
        <end position="406"/>
    </location>
</feature>
<dbReference type="Gene3D" id="2.130.10.10">
    <property type="entry name" value="YVTN repeat-like/Quinoprotein amine dehydrogenase"/>
    <property type="match status" value="1"/>
</dbReference>
<name>A0A3S4VBM0_MYCCI</name>
<evidence type="ECO:0000313" key="3">
    <source>
        <dbReference type="EMBL" id="VEG48132.1"/>
    </source>
</evidence>
<feature type="signal peptide" evidence="2">
    <location>
        <begin position="1"/>
        <end position="21"/>
    </location>
</feature>
<organism evidence="3 4">
    <name type="scientific">Mycolicibacterium chitae</name>
    <name type="common">Mycobacterium chitae</name>
    <dbReference type="NCBI Taxonomy" id="1792"/>
    <lineage>
        <taxon>Bacteria</taxon>
        <taxon>Bacillati</taxon>
        <taxon>Actinomycetota</taxon>
        <taxon>Actinomycetes</taxon>
        <taxon>Mycobacteriales</taxon>
        <taxon>Mycobacteriaceae</taxon>
        <taxon>Mycolicibacterium</taxon>
    </lineage>
</organism>
<protein>
    <submittedName>
        <fullName evidence="3">Secreted protein</fullName>
    </submittedName>
</protein>
<dbReference type="InterPro" id="IPR015943">
    <property type="entry name" value="WD40/YVTN_repeat-like_dom_sf"/>
</dbReference>
<dbReference type="SUPFAM" id="SSF50969">
    <property type="entry name" value="YVTN repeat-like/Quinoprotein amine dehydrogenase"/>
    <property type="match status" value="1"/>
</dbReference>
<dbReference type="EMBL" id="LR134355">
    <property type="protein sequence ID" value="VEG48132.1"/>
    <property type="molecule type" value="Genomic_DNA"/>
</dbReference>
<dbReference type="AlphaFoldDB" id="A0A3S4VBM0"/>
<feature type="region of interest" description="Disordered" evidence="1">
    <location>
        <begin position="26"/>
        <end position="52"/>
    </location>
</feature>
<proteinExistence type="predicted"/>
<sequence>MSNPRWLYRVGALSFAAAALAACSAGSDNGESTGTSEASASGTASAPATPGAPITDPLVATYDGGLYVLDGATLEVKQDIPLDGFLRVNPAGDHGHVLVTTTEGFRILDAAGGRLTEDVFPAIEAGHVTPHGEHTVLFADGSGEITAFDPHALEAGGLPQTQKFTTPEPHHGVAVILADGTRLQTLGNPDTRVGAAAFDGDREIARNEQCPGVHGETVAADEVVVLGCEDGALEYADGRFTKIASPTPYGRIGTTKGHDDSPVVLADMKIDPDAELERPEQFALIDTTTDQMRIVALPQGVSYTFRSLARGPQAEALILGTDGNLHVFDPVTGAPTKAVQVTEQWTEPDDWQRPRPTLFTREGAVYVSDPATKQIHLVDLAAGTVAESVTLEQTPNELSGTVGHHH</sequence>
<evidence type="ECO:0000256" key="1">
    <source>
        <dbReference type="SAM" id="MobiDB-lite"/>
    </source>
</evidence>
<dbReference type="OrthoDB" id="3250815at2"/>
<accession>A0A3S4VBM0</accession>
<dbReference type="InterPro" id="IPR047697">
    <property type="entry name" value="AztD-like"/>
</dbReference>
<dbReference type="Proteomes" id="UP000282551">
    <property type="component" value="Chromosome"/>
</dbReference>
<keyword evidence="2" id="KW-0732">Signal</keyword>
<keyword evidence="4" id="KW-1185">Reference proteome</keyword>
<dbReference type="RefSeq" id="WP_126333971.1">
    <property type="nucleotide sequence ID" value="NZ_AP022604.1"/>
</dbReference>
<evidence type="ECO:0000256" key="2">
    <source>
        <dbReference type="SAM" id="SignalP"/>
    </source>
</evidence>
<dbReference type="InterPro" id="IPR011044">
    <property type="entry name" value="Quino_amine_DH_bsu"/>
</dbReference>